<evidence type="ECO:0000313" key="1">
    <source>
        <dbReference type="EMBL" id="VEB43719.1"/>
    </source>
</evidence>
<accession>A0A447TFM5</accession>
<dbReference type="EMBL" id="LR134182">
    <property type="protein sequence ID" value="VEB43719.1"/>
    <property type="molecule type" value="Genomic_DNA"/>
</dbReference>
<dbReference type="AlphaFoldDB" id="A0A447TFM5"/>
<keyword evidence="1" id="KW-0969">Cilium</keyword>
<gene>
    <name evidence="1" type="ORF">NCTC9695_04178</name>
</gene>
<organism evidence="1 2">
    <name type="scientific">Chromobacterium violaceum</name>
    <dbReference type="NCBI Taxonomy" id="536"/>
    <lineage>
        <taxon>Bacteria</taxon>
        <taxon>Pseudomonadati</taxon>
        <taxon>Pseudomonadota</taxon>
        <taxon>Betaproteobacteria</taxon>
        <taxon>Neisseriales</taxon>
        <taxon>Chromobacteriaceae</taxon>
        <taxon>Chromobacterium</taxon>
    </lineage>
</organism>
<keyword evidence="1" id="KW-0966">Cell projection</keyword>
<proteinExistence type="predicted"/>
<keyword evidence="1" id="KW-0282">Flagellum</keyword>
<name>A0A447TFM5_CHRVL</name>
<reference evidence="1 2" key="1">
    <citation type="submission" date="2018-12" db="EMBL/GenBank/DDBJ databases">
        <authorList>
            <consortium name="Pathogen Informatics"/>
        </authorList>
    </citation>
    <scope>NUCLEOTIDE SEQUENCE [LARGE SCALE GENOMIC DNA]</scope>
    <source>
        <strain evidence="1 2">NCTC9695</strain>
    </source>
</reference>
<evidence type="ECO:0000313" key="2">
    <source>
        <dbReference type="Proteomes" id="UP000275777"/>
    </source>
</evidence>
<protein>
    <submittedName>
        <fullName evidence="1">Flagellar rod assembly protein/muramidase FlgJ</fullName>
    </submittedName>
</protein>
<sequence length="98" mass="10511">MTAKFQGLLPNDMLSRQLAADPTGLQKLKAKASGDPKAAAKEAASQFEALLMNTMLKTMRATKFDESEASNSLDTFQGLSTSRWSRPCARAAASAWAT</sequence>
<dbReference type="Proteomes" id="UP000275777">
    <property type="component" value="Chromosome"/>
</dbReference>